<keyword evidence="1" id="KW-0813">Transport</keyword>
<evidence type="ECO:0000256" key="3">
    <source>
        <dbReference type="ARBA" id="ARBA00022840"/>
    </source>
</evidence>
<dbReference type="GO" id="GO:0016887">
    <property type="term" value="F:ATP hydrolysis activity"/>
    <property type="evidence" value="ECO:0007669"/>
    <property type="project" value="InterPro"/>
</dbReference>
<keyword evidence="3 7" id="KW-0067">ATP-binding</keyword>
<reference evidence="7 8" key="1">
    <citation type="submission" date="2017-06" db="EMBL/GenBank/DDBJ databases">
        <authorList>
            <consortium name="Pathogen Informatics"/>
        </authorList>
    </citation>
    <scope>NUCLEOTIDE SEQUENCE [LARGE SCALE GENOMIC DNA]</scope>
    <source>
        <strain evidence="7 8">NCTC12149</strain>
    </source>
</reference>
<protein>
    <submittedName>
        <fullName evidence="7">Hemin import ATP-binding protein HmuV</fullName>
        <ecNumber evidence="7">3.6.3.-</ecNumber>
    </submittedName>
</protein>
<dbReference type="AlphaFoldDB" id="A0AAJ5C1U3"/>
<evidence type="ECO:0000256" key="4">
    <source>
        <dbReference type="ARBA" id="ARBA00022967"/>
    </source>
</evidence>
<dbReference type="InterPro" id="IPR003593">
    <property type="entry name" value="AAA+_ATPase"/>
</dbReference>
<feature type="domain" description="ABC transporter" evidence="6">
    <location>
        <begin position="5"/>
        <end position="239"/>
    </location>
</feature>
<evidence type="ECO:0000313" key="8">
    <source>
        <dbReference type="Proteomes" id="UP000215355"/>
    </source>
</evidence>
<evidence type="ECO:0000256" key="2">
    <source>
        <dbReference type="ARBA" id="ARBA00022741"/>
    </source>
</evidence>
<dbReference type="EC" id="3.6.3.-" evidence="7"/>
<organism evidence="7 8">
    <name type="scientific">Sphingobacterium mizutaii</name>
    <dbReference type="NCBI Taxonomy" id="1010"/>
    <lineage>
        <taxon>Bacteria</taxon>
        <taxon>Pseudomonadati</taxon>
        <taxon>Bacteroidota</taxon>
        <taxon>Sphingobacteriia</taxon>
        <taxon>Sphingobacteriales</taxon>
        <taxon>Sphingobacteriaceae</taxon>
        <taxon>Sphingobacterium</taxon>
    </lineage>
</organism>
<evidence type="ECO:0000259" key="6">
    <source>
        <dbReference type="PROSITE" id="PS50893"/>
    </source>
</evidence>
<dbReference type="KEGG" id="smiz:4412673_03671"/>
<evidence type="ECO:0000313" key="7">
    <source>
        <dbReference type="EMBL" id="SNV61044.1"/>
    </source>
</evidence>
<evidence type="ECO:0000256" key="5">
    <source>
        <dbReference type="ARBA" id="ARBA00037066"/>
    </source>
</evidence>
<comment type="function">
    <text evidence="5">Part of the ABC transporter complex HmuTUV involved in hemin import. Responsible for energy coupling to the transport system.</text>
</comment>
<keyword evidence="7" id="KW-0378">Hydrolase</keyword>
<dbReference type="PANTHER" id="PTHR42794:SF1">
    <property type="entry name" value="HEMIN IMPORT ATP-BINDING PROTEIN HMUV"/>
    <property type="match status" value="1"/>
</dbReference>
<dbReference type="EMBL" id="LT906468">
    <property type="protein sequence ID" value="SNV61044.1"/>
    <property type="molecule type" value="Genomic_DNA"/>
</dbReference>
<dbReference type="CDD" id="cd03214">
    <property type="entry name" value="ABC_Iron-Siderophores_B12_Hemin"/>
    <property type="match status" value="1"/>
</dbReference>
<sequence length="259" mass="29266">MEELIKINGLTFGFSGQQVLKDLYAEFRSGEFSVILGRNGSGKSTLFNILSGMEREYKGEVVFAGIERKKIKPHQNAKVRIGFMPQFHHSTFPFKVLDVLLTGRAAFSKFSPTIQDKALVDAALESFGLIHLRDKPYTSLSGGERQLILLCRVLLQEPSILLLDEPTNHLDLHYQVAVLDHLKRLVKNGTTVICIMHDPNLALLYGDRHFLMNEGKLKELIADDPKERISALETTYQVKLDGVDYLDGQLIVPRLFDKK</sequence>
<dbReference type="GO" id="GO:0005524">
    <property type="term" value="F:ATP binding"/>
    <property type="evidence" value="ECO:0007669"/>
    <property type="project" value="UniProtKB-KW"/>
</dbReference>
<gene>
    <name evidence="7" type="primary">hmuV</name>
    <name evidence="7" type="ORF">SAMEA4412673_03671</name>
</gene>
<dbReference type="Proteomes" id="UP000215355">
    <property type="component" value="Chromosome 1"/>
</dbReference>
<dbReference type="SMART" id="SM00382">
    <property type="entry name" value="AAA"/>
    <property type="match status" value="1"/>
</dbReference>
<dbReference type="PANTHER" id="PTHR42794">
    <property type="entry name" value="HEMIN IMPORT ATP-BINDING PROTEIN HMUV"/>
    <property type="match status" value="1"/>
</dbReference>
<keyword evidence="2" id="KW-0547">Nucleotide-binding</keyword>
<dbReference type="Pfam" id="PF00005">
    <property type="entry name" value="ABC_tran"/>
    <property type="match status" value="1"/>
</dbReference>
<dbReference type="PROSITE" id="PS00211">
    <property type="entry name" value="ABC_TRANSPORTER_1"/>
    <property type="match status" value="1"/>
</dbReference>
<dbReference type="SUPFAM" id="SSF52540">
    <property type="entry name" value="P-loop containing nucleoside triphosphate hydrolases"/>
    <property type="match status" value="1"/>
</dbReference>
<accession>A0AAJ5C1U3</accession>
<dbReference type="InterPro" id="IPR027417">
    <property type="entry name" value="P-loop_NTPase"/>
</dbReference>
<proteinExistence type="predicted"/>
<name>A0AAJ5C1U3_9SPHI</name>
<evidence type="ECO:0000256" key="1">
    <source>
        <dbReference type="ARBA" id="ARBA00022448"/>
    </source>
</evidence>
<dbReference type="PROSITE" id="PS50893">
    <property type="entry name" value="ABC_TRANSPORTER_2"/>
    <property type="match status" value="1"/>
</dbReference>
<dbReference type="Gene3D" id="3.40.50.300">
    <property type="entry name" value="P-loop containing nucleotide triphosphate hydrolases"/>
    <property type="match status" value="1"/>
</dbReference>
<dbReference type="InterPro" id="IPR017871">
    <property type="entry name" value="ABC_transporter-like_CS"/>
</dbReference>
<dbReference type="InterPro" id="IPR003439">
    <property type="entry name" value="ABC_transporter-like_ATP-bd"/>
</dbReference>
<dbReference type="RefSeq" id="WP_093099252.1">
    <property type="nucleotide sequence ID" value="NZ_FNGK01000004.1"/>
</dbReference>
<keyword evidence="4" id="KW-1278">Translocase</keyword>